<dbReference type="EMBL" id="LR797385">
    <property type="protein sequence ID" value="CAB4212788.1"/>
    <property type="molecule type" value="Genomic_DNA"/>
</dbReference>
<organism evidence="5">
    <name type="scientific">uncultured Caudovirales phage</name>
    <dbReference type="NCBI Taxonomy" id="2100421"/>
    <lineage>
        <taxon>Viruses</taxon>
        <taxon>Duplodnaviria</taxon>
        <taxon>Heunggongvirae</taxon>
        <taxon>Uroviricota</taxon>
        <taxon>Caudoviricetes</taxon>
        <taxon>Peduoviridae</taxon>
        <taxon>Maltschvirus</taxon>
        <taxon>Maltschvirus maltsch</taxon>
    </lineage>
</organism>
<dbReference type="EMBL" id="LR798371">
    <property type="protein sequence ID" value="CAB5227323.1"/>
    <property type="molecule type" value="Genomic_DNA"/>
</dbReference>
<reference evidence="5" key="1">
    <citation type="submission" date="2020-05" db="EMBL/GenBank/DDBJ databases">
        <authorList>
            <person name="Chiriac C."/>
            <person name="Salcher M."/>
            <person name="Ghai R."/>
            <person name="Kavagutti S V."/>
        </authorList>
    </citation>
    <scope>NUCLEOTIDE SEQUENCE</scope>
</reference>
<evidence type="ECO:0000313" key="1">
    <source>
        <dbReference type="EMBL" id="CAB4169875.1"/>
    </source>
</evidence>
<sequence length="78" mass="8371">MNYAFLKMFLGKSSTKVTTWLAITVALLGMFSEAIIPSITPLINELSPGHAIALGAALTWVGRVRGILKEISDDLQAP</sequence>
<dbReference type="EMBL" id="LR797447">
    <property type="protein sequence ID" value="CAB4217460.1"/>
    <property type="molecule type" value="Genomic_DNA"/>
</dbReference>
<evidence type="ECO:0000313" key="5">
    <source>
        <dbReference type="EMBL" id="CAB4212788.1"/>
    </source>
</evidence>
<gene>
    <name evidence="3" type="ORF">UFOVP1082_35</name>
    <name evidence="4" type="ORF">UFOVP1322_20</name>
    <name evidence="5" type="ORF">UFOVP1434_42</name>
    <name evidence="7" type="ORF">UFOVP1529_40</name>
    <name evidence="6" type="ORF">UFOVP1593_35</name>
    <name evidence="1" type="ORF">UFOVP906_13</name>
    <name evidence="2" type="ORF">UFOVP992_39</name>
</gene>
<dbReference type="EMBL" id="LR796850">
    <property type="protein sequence ID" value="CAB4169875.1"/>
    <property type="molecule type" value="Genomic_DNA"/>
</dbReference>
<dbReference type="EMBL" id="LR797035">
    <property type="protein sequence ID" value="CAB4183383.1"/>
    <property type="molecule type" value="Genomic_DNA"/>
</dbReference>
<accession>A0A6J5SG69</accession>
<dbReference type="EMBL" id="LR796936">
    <property type="protein sequence ID" value="CAB4176530.1"/>
    <property type="molecule type" value="Genomic_DNA"/>
</dbReference>
<evidence type="ECO:0000313" key="2">
    <source>
        <dbReference type="EMBL" id="CAB4176530.1"/>
    </source>
</evidence>
<dbReference type="EMBL" id="LR797256">
    <property type="protein sequence ID" value="CAB4197401.1"/>
    <property type="molecule type" value="Genomic_DNA"/>
</dbReference>
<evidence type="ECO:0000313" key="7">
    <source>
        <dbReference type="EMBL" id="CAB5227323.1"/>
    </source>
</evidence>
<evidence type="ECO:0000313" key="3">
    <source>
        <dbReference type="EMBL" id="CAB4183383.1"/>
    </source>
</evidence>
<protein>
    <submittedName>
        <fullName evidence="5">Uncharacterized protein</fullName>
    </submittedName>
</protein>
<name>A0A6J5SG69_9CAUD</name>
<proteinExistence type="predicted"/>
<evidence type="ECO:0000313" key="6">
    <source>
        <dbReference type="EMBL" id="CAB4217460.1"/>
    </source>
</evidence>
<evidence type="ECO:0000313" key="4">
    <source>
        <dbReference type="EMBL" id="CAB4197401.1"/>
    </source>
</evidence>